<comment type="cofactor">
    <cofactor evidence="2">
        <name>Mg(2+)</name>
        <dbReference type="ChEBI" id="CHEBI:18420"/>
    </cofactor>
</comment>
<keyword evidence="6 11" id="KW-0808">Transferase</keyword>
<keyword evidence="7" id="KW-0479">Metal-binding</keyword>
<comment type="cofactor">
    <cofactor evidence="3">
        <name>thiamine diphosphate</name>
        <dbReference type="ChEBI" id="CHEBI:58937"/>
    </cofactor>
</comment>
<dbReference type="InterPro" id="IPR049557">
    <property type="entry name" value="Transketolase_CS"/>
</dbReference>
<evidence type="ECO:0000256" key="5">
    <source>
        <dbReference type="ARBA" id="ARBA00011738"/>
    </source>
</evidence>
<dbReference type="SUPFAM" id="SSF52922">
    <property type="entry name" value="TK C-terminal domain-like"/>
    <property type="match status" value="1"/>
</dbReference>
<evidence type="ECO:0000259" key="10">
    <source>
        <dbReference type="SMART" id="SM00861"/>
    </source>
</evidence>
<evidence type="ECO:0000256" key="9">
    <source>
        <dbReference type="ARBA" id="ARBA00023052"/>
    </source>
</evidence>
<evidence type="ECO:0000256" key="8">
    <source>
        <dbReference type="ARBA" id="ARBA00022842"/>
    </source>
</evidence>
<comment type="similarity">
    <text evidence="4">Belongs to the transketolase family.</text>
</comment>
<dbReference type="Pfam" id="PF00456">
    <property type="entry name" value="Transketolase_N"/>
    <property type="match status" value="1"/>
</dbReference>
<dbReference type="InterPro" id="IPR005474">
    <property type="entry name" value="Transketolase_N"/>
</dbReference>
<dbReference type="InterPro" id="IPR009014">
    <property type="entry name" value="Transketo_C/PFOR_II"/>
</dbReference>
<sequence>MKGVSYFNKKIEELKRLSRICRGDIIKMTTIAGSGHPAGSMSSIDIYLTLFTFANITPENIDDPRRDRIIVSHGHTSPALYSCLARLGFIDIAELLVGFRKINSPFEGHIERNIPGVEWSTGNLGQGLSAGCGFALASKLHKTNYDTFVVMSDAEQAKGQVGEARRFARKFGLNNLTVIIDNNHFQISGRTEEVMPVRIKENYIADGWEVLEVDGHDFQSLYSAIKKALGDQENPYAIIARTVMGCGVSFMENKADFHGKAATPEECKRALKELGVEDDLEELLRNKDSKKSFTKFNRKDPPQPLIKTGTPKIYEETTHPRAVFGNVLAEIAEMNPQDKIAVFDCDLAGSVKVTKFAEIKPTNFFEAGVSEHTTATTAGALSINGILTLWADFGVFNIDEVYNQLRLNDINNTNLKIIATHLGYNVGPDGKTHHCIDYIGLLRNLFGFKLVIPADPNQTDRIIRYVLNQTGNYVIALTRSKLPIIRNESGKVFFDKDYKFTYGKIDLIREGNDCVLFTMGAMVNQALSAWQALKKDGIGMRIYNISSPLHIDREIITDAAATGCIITYEDHIARTGLGGIIGQIIAENKVSTNFVKLGIENYGGSDNAGRLYRKYGLDSDSLGSFVKKMLQK</sequence>
<comment type="subunit">
    <text evidence="5">Homodimer.</text>
</comment>
<evidence type="ECO:0000256" key="2">
    <source>
        <dbReference type="ARBA" id="ARBA00001946"/>
    </source>
</evidence>
<dbReference type="GO" id="GO:0019682">
    <property type="term" value="P:glyceraldehyde-3-phosphate metabolic process"/>
    <property type="evidence" value="ECO:0007669"/>
    <property type="project" value="UniProtKB-ARBA"/>
</dbReference>
<dbReference type="PANTHER" id="PTHR43825:SF1">
    <property type="entry name" value="TRANSKETOLASE-LIKE PYRIMIDINE-BINDING DOMAIN-CONTAINING PROTEIN"/>
    <property type="match status" value="1"/>
</dbReference>
<dbReference type="GO" id="GO:0004802">
    <property type="term" value="F:transketolase activity"/>
    <property type="evidence" value="ECO:0007669"/>
    <property type="project" value="UniProtKB-EC"/>
</dbReference>
<dbReference type="PANTHER" id="PTHR43825">
    <property type="entry name" value="PYRUVATE DEHYDROGENASE E1 COMPONENT"/>
    <property type="match status" value="1"/>
</dbReference>
<dbReference type="InterPro" id="IPR029061">
    <property type="entry name" value="THDP-binding"/>
</dbReference>
<dbReference type="InterPro" id="IPR033248">
    <property type="entry name" value="Transketolase_C"/>
</dbReference>
<dbReference type="NCBIfam" id="NF004556">
    <property type="entry name" value="PRK05899.2-2"/>
    <property type="match status" value="1"/>
</dbReference>
<dbReference type="Gene3D" id="3.40.50.920">
    <property type="match status" value="1"/>
</dbReference>
<evidence type="ECO:0000313" key="12">
    <source>
        <dbReference type="Proteomes" id="UP000885826"/>
    </source>
</evidence>
<comment type="cofactor">
    <cofactor evidence="1">
        <name>Mn(2+)</name>
        <dbReference type="ChEBI" id="CHEBI:29035"/>
    </cofactor>
</comment>
<protein>
    <submittedName>
        <fullName evidence="11">Transketolase</fullName>
        <ecNumber evidence="11">2.2.1.1</ecNumber>
    </submittedName>
</protein>
<evidence type="ECO:0000256" key="3">
    <source>
        <dbReference type="ARBA" id="ARBA00001964"/>
    </source>
</evidence>
<dbReference type="Pfam" id="PF02779">
    <property type="entry name" value="Transket_pyr"/>
    <property type="match status" value="1"/>
</dbReference>
<evidence type="ECO:0000256" key="6">
    <source>
        <dbReference type="ARBA" id="ARBA00022679"/>
    </source>
</evidence>
<dbReference type="GO" id="GO:0005737">
    <property type="term" value="C:cytoplasm"/>
    <property type="evidence" value="ECO:0007669"/>
    <property type="project" value="UniProtKB-ARBA"/>
</dbReference>
<proteinExistence type="inferred from homology"/>
<comment type="caution">
    <text evidence="11">The sequence shown here is derived from an EMBL/GenBank/DDBJ whole genome shotgun (WGS) entry which is preliminary data.</text>
</comment>
<dbReference type="InterPro" id="IPR051157">
    <property type="entry name" value="PDH/Transketolase"/>
</dbReference>
<evidence type="ECO:0000256" key="4">
    <source>
        <dbReference type="ARBA" id="ARBA00007131"/>
    </source>
</evidence>
<dbReference type="Proteomes" id="UP000885826">
    <property type="component" value="Unassembled WGS sequence"/>
</dbReference>
<dbReference type="PROSITE" id="PS00801">
    <property type="entry name" value="TRANSKETOLASE_1"/>
    <property type="match status" value="1"/>
</dbReference>
<dbReference type="InterPro" id="IPR005475">
    <property type="entry name" value="Transketolase-like_Pyr-bd"/>
</dbReference>
<feature type="domain" description="Transketolase-like pyrimidine-binding" evidence="10">
    <location>
        <begin position="318"/>
        <end position="484"/>
    </location>
</feature>
<keyword evidence="9" id="KW-0786">Thiamine pyrophosphate</keyword>
<dbReference type="AlphaFoldDB" id="A0A9C9EM59"/>
<dbReference type="SUPFAM" id="SSF52518">
    <property type="entry name" value="Thiamin diphosphate-binding fold (THDP-binding)"/>
    <property type="match status" value="2"/>
</dbReference>
<dbReference type="CDD" id="cd02012">
    <property type="entry name" value="TPP_TK"/>
    <property type="match status" value="1"/>
</dbReference>
<dbReference type="EMBL" id="DRIG01000043">
    <property type="protein sequence ID" value="HEC78301.1"/>
    <property type="molecule type" value="Genomic_DNA"/>
</dbReference>
<dbReference type="SMART" id="SM00861">
    <property type="entry name" value="Transket_pyr"/>
    <property type="match status" value="1"/>
</dbReference>
<organism evidence="11 12">
    <name type="scientific">candidate division WOR-3 bacterium</name>
    <dbReference type="NCBI Taxonomy" id="2052148"/>
    <lineage>
        <taxon>Bacteria</taxon>
        <taxon>Bacteria division WOR-3</taxon>
    </lineage>
</organism>
<dbReference type="CDD" id="cd07033">
    <property type="entry name" value="TPP_PYR_DXS_TK_like"/>
    <property type="match status" value="1"/>
</dbReference>
<evidence type="ECO:0000313" key="11">
    <source>
        <dbReference type="EMBL" id="HEC78301.1"/>
    </source>
</evidence>
<reference evidence="11" key="1">
    <citation type="journal article" date="2020" name="mSystems">
        <title>Genome- and Community-Level Interaction Insights into Carbon Utilization and Element Cycling Functions of Hydrothermarchaeota in Hydrothermal Sediment.</title>
        <authorList>
            <person name="Zhou Z."/>
            <person name="Liu Y."/>
            <person name="Xu W."/>
            <person name="Pan J."/>
            <person name="Luo Z.H."/>
            <person name="Li M."/>
        </authorList>
    </citation>
    <scope>NUCLEOTIDE SEQUENCE</scope>
    <source>
        <strain evidence="11">HyVt-388</strain>
    </source>
</reference>
<gene>
    <name evidence="11" type="ORF">ENI34_04055</name>
</gene>
<name>A0A9C9EM59_UNCW3</name>
<evidence type="ECO:0000256" key="7">
    <source>
        <dbReference type="ARBA" id="ARBA00022723"/>
    </source>
</evidence>
<dbReference type="GO" id="GO:0046872">
    <property type="term" value="F:metal ion binding"/>
    <property type="evidence" value="ECO:0007669"/>
    <property type="project" value="UniProtKB-KW"/>
</dbReference>
<dbReference type="Pfam" id="PF02780">
    <property type="entry name" value="Transketolase_C"/>
    <property type="match status" value="1"/>
</dbReference>
<evidence type="ECO:0000256" key="1">
    <source>
        <dbReference type="ARBA" id="ARBA00001936"/>
    </source>
</evidence>
<accession>A0A9C9EM59</accession>
<dbReference type="Gene3D" id="3.40.50.970">
    <property type="match status" value="2"/>
</dbReference>
<keyword evidence="8" id="KW-0460">Magnesium</keyword>
<dbReference type="EC" id="2.2.1.1" evidence="11"/>